<keyword evidence="3" id="KW-0548">Nucleotidyltransferase</keyword>
<reference evidence="3" key="2">
    <citation type="submission" date="2022-01" db="EMBL/GenBank/DDBJ databases">
        <authorList>
            <person name="Yamashiro T."/>
            <person name="Shiraishi A."/>
            <person name="Satake H."/>
            <person name="Nakayama K."/>
        </authorList>
    </citation>
    <scope>NUCLEOTIDE SEQUENCE</scope>
</reference>
<dbReference type="InterPro" id="IPR043502">
    <property type="entry name" value="DNA/RNA_pol_sf"/>
</dbReference>
<dbReference type="InterPro" id="IPR012337">
    <property type="entry name" value="RNaseH-like_sf"/>
</dbReference>
<dbReference type="Gene3D" id="3.30.70.270">
    <property type="match status" value="1"/>
</dbReference>
<dbReference type="Proteomes" id="UP001151760">
    <property type="component" value="Unassembled WGS sequence"/>
</dbReference>
<sequence>MVILTDGGSKLNIISCTKTQKYIEKGCQVYLAQVTSKKAEDKSKERRLEDVPIVHEFLEVFPEDLPGLTALRSDNLKYSIDIGPLSCTARARAPYRLAPFRECKSFCTGCKPYLDRFVIVFIDDILIYSKSRKEHEGHLKLILNLLKKEELYAKFSKCEFCYRRFGQGEKAEAAFQLLKQKLCSASILALPEGSENFVNCLSDYDCEIRYHPGKANVVADALSRKERSKPLRVRALVMTIGLNLPKQILSAHRSQKRRGTSSMKICDIRKPSGMLFNHRSPEMEKGEHNNGLCGIKRQTYGYGKTTNIVHGVPVSIISDRDGRFTSHFWKSLNKALGTRLDMSIAYHPETDGQSERTIQTLDDTKRACVLDLVQPIVWDKHLPLHCYGHSVRSPICSAEVGDSHLTVPEGTEPEDNRSNSSSGQEPYPAARDRQKSYADIRRKPLEFQVRRSEIRSCESVLLEG</sequence>
<dbReference type="InterPro" id="IPR043128">
    <property type="entry name" value="Rev_trsase/Diguanyl_cyclase"/>
</dbReference>
<keyword evidence="3" id="KW-0695">RNA-directed DNA polymerase</keyword>
<keyword evidence="4" id="KW-1185">Reference proteome</keyword>
<feature type="compositionally biased region" description="Basic and acidic residues" evidence="1">
    <location>
        <begin position="430"/>
        <end position="442"/>
    </location>
</feature>
<dbReference type="InterPro" id="IPR001584">
    <property type="entry name" value="Integrase_cat-core"/>
</dbReference>
<dbReference type="Pfam" id="PF00078">
    <property type="entry name" value="RVT_1"/>
    <property type="match status" value="1"/>
</dbReference>
<protein>
    <submittedName>
        <fullName evidence="3">Reverse transcriptase domain-containing protein</fullName>
    </submittedName>
</protein>
<dbReference type="GO" id="GO:0003964">
    <property type="term" value="F:RNA-directed DNA polymerase activity"/>
    <property type="evidence" value="ECO:0007669"/>
    <property type="project" value="UniProtKB-KW"/>
</dbReference>
<dbReference type="PANTHER" id="PTHR34072">
    <property type="entry name" value="ENZYMATIC POLYPROTEIN-RELATED"/>
    <property type="match status" value="1"/>
</dbReference>
<evidence type="ECO:0000313" key="4">
    <source>
        <dbReference type="Proteomes" id="UP001151760"/>
    </source>
</evidence>
<feature type="region of interest" description="Disordered" evidence="1">
    <location>
        <begin position="403"/>
        <end position="442"/>
    </location>
</feature>
<comment type="caution">
    <text evidence="3">The sequence shown here is derived from an EMBL/GenBank/DDBJ whole genome shotgun (WGS) entry which is preliminary data.</text>
</comment>
<keyword evidence="3" id="KW-0808">Transferase</keyword>
<dbReference type="PROSITE" id="PS50994">
    <property type="entry name" value="INTEGRASE"/>
    <property type="match status" value="1"/>
</dbReference>
<dbReference type="EMBL" id="BQNB010018753">
    <property type="protein sequence ID" value="GJT77885.1"/>
    <property type="molecule type" value="Genomic_DNA"/>
</dbReference>
<gene>
    <name evidence="3" type="ORF">Tco_1044610</name>
</gene>
<dbReference type="InterPro" id="IPR036397">
    <property type="entry name" value="RNaseH_sf"/>
</dbReference>
<evidence type="ECO:0000259" key="2">
    <source>
        <dbReference type="PROSITE" id="PS50994"/>
    </source>
</evidence>
<organism evidence="3 4">
    <name type="scientific">Tanacetum coccineum</name>
    <dbReference type="NCBI Taxonomy" id="301880"/>
    <lineage>
        <taxon>Eukaryota</taxon>
        <taxon>Viridiplantae</taxon>
        <taxon>Streptophyta</taxon>
        <taxon>Embryophyta</taxon>
        <taxon>Tracheophyta</taxon>
        <taxon>Spermatophyta</taxon>
        <taxon>Magnoliopsida</taxon>
        <taxon>eudicotyledons</taxon>
        <taxon>Gunneridae</taxon>
        <taxon>Pentapetalae</taxon>
        <taxon>asterids</taxon>
        <taxon>campanulids</taxon>
        <taxon>Asterales</taxon>
        <taxon>Asteraceae</taxon>
        <taxon>Asteroideae</taxon>
        <taxon>Anthemideae</taxon>
        <taxon>Anthemidinae</taxon>
        <taxon>Tanacetum</taxon>
    </lineage>
</organism>
<evidence type="ECO:0000313" key="3">
    <source>
        <dbReference type="EMBL" id="GJT77885.1"/>
    </source>
</evidence>
<dbReference type="PANTHER" id="PTHR34072:SF52">
    <property type="entry name" value="RIBONUCLEASE H"/>
    <property type="match status" value="1"/>
</dbReference>
<dbReference type="SUPFAM" id="SSF56672">
    <property type="entry name" value="DNA/RNA polymerases"/>
    <property type="match status" value="1"/>
</dbReference>
<dbReference type="SUPFAM" id="SSF53098">
    <property type="entry name" value="Ribonuclease H-like"/>
    <property type="match status" value="1"/>
</dbReference>
<dbReference type="InterPro" id="IPR000477">
    <property type="entry name" value="RT_dom"/>
</dbReference>
<evidence type="ECO:0000256" key="1">
    <source>
        <dbReference type="SAM" id="MobiDB-lite"/>
    </source>
</evidence>
<accession>A0ABQ5GQF3</accession>
<name>A0ABQ5GQF3_9ASTR</name>
<feature type="domain" description="Integrase catalytic" evidence="2">
    <location>
        <begin position="309"/>
        <end position="363"/>
    </location>
</feature>
<dbReference type="Gene3D" id="3.30.420.10">
    <property type="entry name" value="Ribonuclease H-like superfamily/Ribonuclease H"/>
    <property type="match status" value="1"/>
</dbReference>
<proteinExistence type="predicted"/>
<reference evidence="3" key="1">
    <citation type="journal article" date="2022" name="Int. J. Mol. Sci.">
        <title>Draft Genome of Tanacetum Coccineum: Genomic Comparison of Closely Related Tanacetum-Family Plants.</title>
        <authorList>
            <person name="Yamashiro T."/>
            <person name="Shiraishi A."/>
            <person name="Nakayama K."/>
            <person name="Satake H."/>
        </authorList>
    </citation>
    <scope>NUCLEOTIDE SEQUENCE</scope>
</reference>